<dbReference type="Gene3D" id="2.40.360.20">
    <property type="match status" value="1"/>
</dbReference>
<evidence type="ECO:0000313" key="2">
    <source>
        <dbReference type="EMBL" id="NER11738.1"/>
    </source>
</evidence>
<sequence length="226" mass="25388">MYSLAVILLISYTGLGQIDCSKYYPMREGMTMQYTNYNKKGKSEGTVNYLVSNVSNEGGMTKADMSMTLKNEKGKEVFTSDYSIRCEDDKIAIDYNSLLPDNMMEQMGNMEMEVTGTDIELPNSLNVGDTLSDANVTMTMSMGGMNMKTEIFILNRKVEKKEVINTPAGEFDCYVIYSDTQTRSMGINRTFPSRQWLAEGIGMVKQESYQKDGDLINSTLLTAYSQ</sequence>
<dbReference type="InterPro" id="IPR049279">
    <property type="entry name" value="DUF3108-like"/>
</dbReference>
<evidence type="ECO:0000259" key="1">
    <source>
        <dbReference type="Pfam" id="PF21347"/>
    </source>
</evidence>
<reference evidence="2 3" key="1">
    <citation type="submission" date="2020-01" db="EMBL/GenBank/DDBJ databases">
        <title>Muriicola jejuensis KCTC 22299.</title>
        <authorList>
            <person name="Wang G."/>
        </authorList>
    </citation>
    <scope>NUCLEOTIDE SEQUENCE [LARGE SCALE GENOMIC DNA]</scope>
    <source>
        <strain evidence="2 3">KCTC 22299</strain>
    </source>
</reference>
<protein>
    <recommendedName>
        <fullName evidence="1">DUF3108 domain-containing protein</fullName>
    </recommendedName>
</protein>
<accession>A0A6P0UIM6</accession>
<dbReference type="AlphaFoldDB" id="A0A6P0UIM6"/>
<dbReference type="EMBL" id="JAABOP010000006">
    <property type="protein sequence ID" value="NER11738.1"/>
    <property type="molecule type" value="Genomic_DNA"/>
</dbReference>
<dbReference type="Proteomes" id="UP000468443">
    <property type="component" value="Unassembled WGS sequence"/>
</dbReference>
<proteinExistence type="predicted"/>
<evidence type="ECO:0000313" key="3">
    <source>
        <dbReference type="Proteomes" id="UP000468443"/>
    </source>
</evidence>
<comment type="caution">
    <text evidence="2">The sequence shown here is derived from an EMBL/GenBank/DDBJ whole genome shotgun (WGS) entry which is preliminary data.</text>
</comment>
<keyword evidence="3" id="KW-1185">Reference proteome</keyword>
<gene>
    <name evidence="2" type="ORF">GWK09_14500</name>
</gene>
<name>A0A6P0UIM6_9FLAO</name>
<organism evidence="2 3">
    <name type="scientific">Muriicola jejuensis</name>
    <dbReference type="NCBI Taxonomy" id="504488"/>
    <lineage>
        <taxon>Bacteria</taxon>
        <taxon>Pseudomonadati</taxon>
        <taxon>Bacteroidota</taxon>
        <taxon>Flavobacteriia</taxon>
        <taxon>Flavobacteriales</taxon>
        <taxon>Flavobacteriaceae</taxon>
        <taxon>Muriicola</taxon>
    </lineage>
</organism>
<feature type="domain" description="DUF3108" evidence="1">
    <location>
        <begin position="28"/>
        <end position="221"/>
    </location>
</feature>
<dbReference type="Pfam" id="PF21347">
    <property type="entry name" value="DUF3108_like"/>
    <property type="match status" value="1"/>
</dbReference>